<dbReference type="GO" id="GO:0045437">
    <property type="term" value="F:uridine nucleosidase activity"/>
    <property type="evidence" value="ECO:0007669"/>
    <property type="project" value="UniProtKB-EC"/>
</dbReference>
<evidence type="ECO:0000256" key="7">
    <source>
        <dbReference type="ARBA" id="ARBA00050902"/>
    </source>
</evidence>
<comment type="caution">
    <text evidence="14">The sequence shown here is derived from an EMBL/GenBank/DDBJ whole genome shotgun (WGS) entry which is preliminary data.</text>
</comment>
<keyword evidence="4 14" id="KW-0378">Hydrolase</keyword>
<dbReference type="GO" id="GO:0046982">
    <property type="term" value="F:protein heterodimerization activity"/>
    <property type="evidence" value="ECO:0007669"/>
    <property type="project" value="UniProtKB-ARBA"/>
</dbReference>
<evidence type="ECO:0000259" key="13">
    <source>
        <dbReference type="Pfam" id="PF01156"/>
    </source>
</evidence>
<proteinExistence type="inferred from homology"/>
<dbReference type="EMBL" id="PDCK01000041">
    <property type="protein sequence ID" value="PRQ43854.1"/>
    <property type="molecule type" value="Genomic_DNA"/>
</dbReference>
<evidence type="ECO:0000256" key="9">
    <source>
        <dbReference type="ARBA" id="ARBA00066756"/>
    </source>
</evidence>
<dbReference type="EC" id="3.2.2.2" evidence="9"/>
<dbReference type="InterPro" id="IPR036452">
    <property type="entry name" value="Ribo_hydro-like"/>
</dbReference>
<evidence type="ECO:0000256" key="6">
    <source>
        <dbReference type="ARBA" id="ARBA00050806"/>
    </source>
</evidence>
<dbReference type="OrthoDB" id="432381at2759"/>
<comment type="subcellular location">
    <subcellularLocation>
        <location evidence="1">Cytoplasm</location>
    </subcellularLocation>
</comment>
<dbReference type="GO" id="GO:0005829">
    <property type="term" value="C:cytosol"/>
    <property type="evidence" value="ECO:0007669"/>
    <property type="project" value="TreeGrafter"/>
</dbReference>
<dbReference type="GO" id="GO:0006152">
    <property type="term" value="P:purine nucleoside catabolic process"/>
    <property type="evidence" value="ECO:0007669"/>
    <property type="project" value="UniProtKB-ARBA"/>
</dbReference>
<comment type="catalytic activity">
    <reaction evidence="7">
        <text>inosine + H2O = hypoxanthine + D-ribose</text>
        <dbReference type="Rhea" id="RHEA:16657"/>
        <dbReference type="ChEBI" id="CHEBI:15377"/>
        <dbReference type="ChEBI" id="CHEBI:17368"/>
        <dbReference type="ChEBI" id="CHEBI:17596"/>
        <dbReference type="ChEBI" id="CHEBI:47013"/>
        <dbReference type="EC" id="3.2.2.2"/>
    </reaction>
</comment>
<dbReference type="AlphaFoldDB" id="A0A2P6RBQ2"/>
<name>A0A2P6RBQ2_ROSCH</name>
<evidence type="ECO:0000256" key="12">
    <source>
        <dbReference type="ARBA" id="ARBA00081651"/>
    </source>
</evidence>
<dbReference type="PANTHER" id="PTHR12304:SF1">
    <property type="entry name" value="URIDINE NUCLEOSIDASE 1"/>
    <property type="match status" value="1"/>
</dbReference>
<dbReference type="InterPro" id="IPR023186">
    <property type="entry name" value="IUNH"/>
</dbReference>
<dbReference type="Gene3D" id="3.90.245.10">
    <property type="entry name" value="Ribonucleoside hydrolase-like"/>
    <property type="match status" value="1"/>
</dbReference>
<evidence type="ECO:0000256" key="4">
    <source>
        <dbReference type="ARBA" id="ARBA00022801"/>
    </source>
</evidence>
<dbReference type="GO" id="GO:0047724">
    <property type="term" value="F:inosine nucleosidase activity"/>
    <property type="evidence" value="ECO:0007669"/>
    <property type="project" value="UniProtKB-EC"/>
</dbReference>
<dbReference type="GO" id="GO:0042454">
    <property type="term" value="P:ribonucleoside catabolic process"/>
    <property type="evidence" value="ECO:0007669"/>
    <property type="project" value="UniProtKB-ARBA"/>
</dbReference>
<reference evidence="14 15" key="1">
    <citation type="journal article" date="2018" name="Nat. Genet.">
        <title>The Rosa genome provides new insights in the design of modern roses.</title>
        <authorList>
            <person name="Bendahmane M."/>
        </authorList>
    </citation>
    <scope>NUCLEOTIDE SEQUENCE [LARGE SCALE GENOMIC DNA]</scope>
    <source>
        <strain evidence="15">cv. Old Blush</strain>
    </source>
</reference>
<evidence type="ECO:0000256" key="8">
    <source>
        <dbReference type="ARBA" id="ARBA00051638"/>
    </source>
</evidence>
<comment type="catalytic activity">
    <reaction evidence="6">
        <text>xanthosine + H2O = D-ribose + xanthine</text>
        <dbReference type="Rhea" id="RHEA:27994"/>
        <dbReference type="ChEBI" id="CHEBI:15377"/>
        <dbReference type="ChEBI" id="CHEBI:17712"/>
        <dbReference type="ChEBI" id="CHEBI:18107"/>
        <dbReference type="ChEBI" id="CHEBI:47013"/>
    </reaction>
</comment>
<gene>
    <name evidence="14" type="ORF">RchiOBHm_Chr3g0472851</name>
</gene>
<dbReference type="STRING" id="74649.A0A2P6RBQ2"/>
<dbReference type="CDD" id="cd02650">
    <property type="entry name" value="nuc_hydro_CaPnhB"/>
    <property type="match status" value="1"/>
</dbReference>
<keyword evidence="5 14" id="KW-0326">Glycosidase</keyword>
<evidence type="ECO:0000256" key="11">
    <source>
        <dbReference type="ARBA" id="ARBA00078894"/>
    </source>
</evidence>
<evidence type="ECO:0000313" key="14">
    <source>
        <dbReference type="EMBL" id="PRQ43854.1"/>
    </source>
</evidence>
<dbReference type="Gramene" id="PRQ43854">
    <property type="protein sequence ID" value="PRQ43854"/>
    <property type="gene ID" value="RchiOBHm_Chr3g0472851"/>
</dbReference>
<dbReference type="GO" id="GO:0072585">
    <property type="term" value="F:xanthosine nucleotidase activity"/>
    <property type="evidence" value="ECO:0007669"/>
    <property type="project" value="RHEA"/>
</dbReference>
<dbReference type="OMA" id="WVGVETK"/>
<dbReference type="InterPro" id="IPR001910">
    <property type="entry name" value="Inosine/uridine_hydrolase_dom"/>
</dbReference>
<protein>
    <recommendedName>
        <fullName evidence="12">Inosine nucleosidase</fullName>
        <ecNumber evidence="9">3.2.2.2</ecNumber>
        <ecNumber evidence="10">3.2.2.3</ecNumber>
    </recommendedName>
    <alternativeName>
        <fullName evidence="11">Xanthosine nucleosidase</fullName>
    </alternativeName>
</protein>
<sequence>MGTVMTNSDGAVVGGGSDGVLGCNLKREKLIIDTDPGIDDTMAILMAFQTPELEILGLTTIFGNVTTEDATRNALLLCEIAGQPGVPVAEGSPEPLKGGRPRVADFIHGSDGLGNIFIPPPETKKIEKTAAEFLVDTVSQYPDEVSILALGPLTNLALAIKRDSSFARKVKRVVVLGGAFFALGNVNPAAEANIYGDPEAADVVFTSGANITVVGINITTQLKFTDSDLLQLRESKGKHAQFISDTCKFYRDWHVKSDGVYGIFLHDPVSFVAVVRPDLFTYKKGVVRVETQGICVGHTLMDQGLKNWNSNNPWTGYSPVEVAWTVNVDEVLDYIRDRLMTS</sequence>
<dbReference type="SUPFAM" id="SSF53590">
    <property type="entry name" value="Nucleoside hydrolase"/>
    <property type="match status" value="1"/>
</dbReference>
<keyword evidence="3" id="KW-0963">Cytoplasm</keyword>
<evidence type="ECO:0000313" key="15">
    <source>
        <dbReference type="Proteomes" id="UP000238479"/>
    </source>
</evidence>
<evidence type="ECO:0000256" key="1">
    <source>
        <dbReference type="ARBA" id="ARBA00004496"/>
    </source>
</evidence>
<dbReference type="Proteomes" id="UP000238479">
    <property type="component" value="Chromosome 3"/>
</dbReference>
<feature type="domain" description="Inosine/uridine-preferring nucleoside hydrolase" evidence="13">
    <location>
        <begin position="30"/>
        <end position="332"/>
    </location>
</feature>
<comment type="similarity">
    <text evidence="2">Belongs to the IUNH family.</text>
</comment>
<evidence type="ECO:0000256" key="10">
    <source>
        <dbReference type="ARBA" id="ARBA00066757"/>
    </source>
</evidence>
<evidence type="ECO:0000256" key="2">
    <source>
        <dbReference type="ARBA" id="ARBA00009176"/>
    </source>
</evidence>
<dbReference type="EC" id="3.2.2.3" evidence="10"/>
<keyword evidence="15" id="KW-1185">Reference proteome</keyword>
<accession>A0A2P6RBQ2</accession>
<dbReference type="Pfam" id="PF01156">
    <property type="entry name" value="IU_nuc_hydro"/>
    <property type="match status" value="1"/>
</dbReference>
<organism evidence="14 15">
    <name type="scientific">Rosa chinensis</name>
    <name type="common">China rose</name>
    <dbReference type="NCBI Taxonomy" id="74649"/>
    <lineage>
        <taxon>Eukaryota</taxon>
        <taxon>Viridiplantae</taxon>
        <taxon>Streptophyta</taxon>
        <taxon>Embryophyta</taxon>
        <taxon>Tracheophyta</taxon>
        <taxon>Spermatophyta</taxon>
        <taxon>Magnoliopsida</taxon>
        <taxon>eudicotyledons</taxon>
        <taxon>Gunneridae</taxon>
        <taxon>Pentapetalae</taxon>
        <taxon>rosids</taxon>
        <taxon>fabids</taxon>
        <taxon>Rosales</taxon>
        <taxon>Rosaceae</taxon>
        <taxon>Rosoideae</taxon>
        <taxon>Rosoideae incertae sedis</taxon>
        <taxon>Rosa</taxon>
    </lineage>
</organism>
<dbReference type="FunFam" id="3.90.245.10:FF:000004">
    <property type="entry name" value="Probable uridine nucleosidase 1"/>
    <property type="match status" value="1"/>
</dbReference>
<evidence type="ECO:0000256" key="5">
    <source>
        <dbReference type="ARBA" id="ARBA00023295"/>
    </source>
</evidence>
<dbReference type="PANTHER" id="PTHR12304">
    <property type="entry name" value="INOSINE-URIDINE PREFERRING NUCLEOSIDE HYDROLASE"/>
    <property type="match status" value="1"/>
</dbReference>
<evidence type="ECO:0000256" key="3">
    <source>
        <dbReference type="ARBA" id="ARBA00022490"/>
    </source>
</evidence>
<comment type="catalytic activity">
    <reaction evidence="8">
        <text>uridine + H2O = D-ribose + uracil</text>
        <dbReference type="Rhea" id="RHEA:15577"/>
        <dbReference type="ChEBI" id="CHEBI:15377"/>
        <dbReference type="ChEBI" id="CHEBI:16704"/>
        <dbReference type="ChEBI" id="CHEBI:17568"/>
        <dbReference type="ChEBI" id="CHEBI:47013"/>
        <dbReference type="EC" id="3.2.2.3"/>
    </reaction>
</comment>